<dbReference type="OrthoDB" id="1931232at2759"/>
<accession>A0A4V1IQ26</accession>
<gene>
    <name evidence="3" type="ORF">BDK51DRAFT_28006</name>
</gene>
<evidence type="ECO:0000313" key="3">
    <source>
        <dbReference type="EMBL" id="RKO85087.1"/>
    </source>
</evidence>
<dbReference type="Proteomes" id="UP000269721">
    <property type="component" value="Unassembled WGS sequence"/>
</dbReference>
<evidence type="ECO:0000259" key="2">
    <source>
        <dbReference type="Pfam" id="PF20917"/>
    </source>
</evidence>
<evidence type="ECO:0000313" key="4">
    <source>
        <dbReference type="Proteomes" id="UP000269721"/>
    </source>
</evidence>
<proteinExistence type="predicted"/>
<dbReference type="Pfam" id="PF20917">
    <property type="entry name" value="AsnRS_N"/>
    <property type="match status" value="1"/>
</dbReference>
<feature type="region of interest" description="Disordered" evidence="1">
    <location>
        <begin position="84"/>
        <end position="105"/>
    </location>
</feature>
<keyword evidence="4" id="KW-1185">Reference proteome</keyword>
<name>A0A4V1IQ26_9FUNG</name>
<dbReference type="AlphaFoldDB" id="A0A4V1IQ26"/>
<dbReference type="Gene3D" id="3.30.1910.20">
    <property type="entry name" value="asparaginyl-tRNA synthetase, N-terminal domain"/>
    <property type="match status" value="1"/>
</dbReference>
<evidence type="ECO:0000256" key="1">
    <source>
        <dbReference type="SAM" id="MobiDB-lite"/>
    </source>
</evidence>
<feature type="domain" description="Asparagine--tRNA ligase N-terminal" evidence="2">
    <location>
        <begin position="33"/>
        <end position="127"/>
    </location>
</feature>
<organism evidence="3 4">
    <name type="scientific">Blyttiomyces helicus</name>
    <dbReference type="NCBI Taxonomy" id="388810"/>
    <lineage>
        <taxon>Eukaryota</taxon>
        <taxon>Fungi</taxon>
        <taxon>Fungi incertae sedis</taxon>
        <taxon>Chytridiomycota</taxon>
        <taxon>Chytridiomycota incertae sedis</taxon>
        <taxon>Chytridiomycetes</taxon>
        <taxon>Chytridiomycetes incertae sedis</taxon>
        <taxon>Blyttiomyces</taxon>
    </lineage>
</organism>
<dbReference type="InterPro" id="IPR048952">
    <property type="entry name" value="AsnRS_N"/>
</dbReference>
<reference evidence="4" key="1">
    <citation type="journal article" date="2018" name="Nat. Microbiol.">
        <title>Leveraging single-cell genomics to expand the fungal tree of life.</title>
        <authorList>
            <person name="Ahrendt S.R."/>
            <person name="Quandt C.A."/>
            <person name="Ciobanu D."/>
            <person name="Clum A."/>
            <person name="Salamov A."/>
            <person name="Andreopoulos B."/>
            <person name="Cheng J.F."/>
            <person name="Woyke T."/>
            <person name="Pelin A."/>
            <person name="Henrissat B."/>
            <person name="Reynolds N.K."/>
            <person name="Benny G.L."/>
            <person name="Smith M.E."/>
            <person name="James T.Y."/>
            <person name="Grigoriev I.V."/>
        </authorList>
    </citation>
    <scope>NUCLEOTIDE SEQUENCE [LARGE SCALE GENOMIC DNA]</scope>
</reference>
<feature type="non-terminal residue" evidence="3">
    <location>
        <position position="131"/>
    </location>
</feature>
<sequence length="131" mass="14067">MSDPAKRPTEPEEAGPTLYVCELQGHDIEGDGSKKMPFATSLRALSSTPAGKADLHVRKVLADGFQPIAKAAFKKAQKAWETEKKKAQKAAERAEAEARDAEKNAAAEAAKLEEAKKIVLELDASLPVAKK</sequence>
<dbReference type="EMBL" id="KZ999427">
    <property type="protein sequence ID" value="RKO85087.1"/>
    <property type="molecule type" value="Genomic_DNA"/>
</dbReference>
<protein>
    <recommendedName>
        <fullName evidence="2">Asparagine--tRNA ligase N-terminal domain-containing protein</fullName>
    </recommendedName>
</protein>